<evidence type="ECO:0000256" key="6">
    <source>
        <dbReference type="ARBA" id="ARBA00022824"/>
    </source>
</evidence>
<keyword evidence="9" id="KW-0325">Glycoprotein</keyword>
<dbReference type="AlphaFoldDB" id="K3XG62"/>
<organism evidence="12 13">
    <name type="scientific">Setaria italica</name>
    <name type="common">Foxtail millet</name>
    <name type="synonym">Panicum italicum</name>
    <dbReference type="NCBI Taxonomy" id="4555"/>
    <lineage>
        <taxon>Eukaryota</taxon>
        <taxon>Viridiplantae</taxon>
        <taxon>Streptophyta</taxon>
        <taxon>Embryophyta</taxon>
        <taxon>Tracheophyta</taxon>
        <taxon>Spermatophyta</taxon>
        <taxon>Magnoliopsida</taxon>
        <taxon>Liliopsida</taxon>
        <taxon>Poales</taxon>
        <taxon>Poaceae</taxon>
        <taxon>PACMAD clade</taxon>
        <taxon>Panicoideae</taxon>
        <taxon>Panicodae</taxon>
        <taxon>Paniceae</taxon>
        <taxon>Cenchrinae</taxon>
        <taxon>Setaria</taxon>
    </lineage>
</organism>
<reference evidence="13" key="1">
    <citation type="journal article" date="2012" name="Nat. Biotechnol.">
        <title>Reference genome sequence of the model plant Setaria.</title>
        <authorList>
            <person name="Bennetzen J.L."/>
            <person name="Schmutz J."/>
            <person name="Wang H."/>
            <person name="Percifield R."/>
            <person name="Hawkins J."/>
            <person name="Pontaroli A.C."/>
            <person name="Estep M."/>
            <person name="Feng L."/>
            <person name="Vaughn J.N."/>
            <person name="Grimwood J."/>
            <person name="Jenkins J."/>
            <person name="Barry K."/>
            <person name="Lindquist E."/>
            <person name="Hellsten U."/>
            <person name="Deshpande S."/>
            <person name="Wang X."/>
            <person name="Wu X."/>
            <person name="Mitros T."/>
            <person name="Triplett J."/>
            <person name="Yang X."/>
            <person name="Ye C.Y."/>
            <person name="Mauro-Herrera M."/>
            <person name="Wang L."/>
            <person name="Li P."/>
            <person name="Sharma M."/>
            <person name="Sharma R."/>
            <person name="Ronald P.C."/>
            <person name="Panaud O."/>
            <person name="Kellogg E.A."/>
            <person name="Brutnell T.P."/>
            <person name="Doust A.N."/>
            <person name="Tuskan G.A."/>
            <person name="Rokhsar D."/>
            <person name="Devos K.M."/>
        </authorList>
    </citation>
    <scope>NUCLEOTIDE SEQUENCE [LARGE SCALE GENOMIC DNA]</scope>
    <source>
        <strain evidence="13">cv. Yugu1</strain>
    </source>
</reference>
<evidence type="ECO:0000256" key="10">
    <source>
        <dbReference type="ARBA" id="ARBA00024938"/>
    </source>
</evidence>
<feature type="compositionally biased region" description="Basic and acidic residues" evidence="11">
    <location>
        <begin position="64"/>
        <end position="74"/>
    </location>
</feature>
<proteinExistence type="inferred from homology"/>
<dbReference type="EMBL" id="AGNK02002839">
    <property type="status" value="NOT_ANNOTATED_CDS"/>
    <property type="molecule type" value="Genomic_DNA"/>
</dbReference>
<dbReference type="GO" id="GO:0005789">
    <property type="term" value="C:endoplasmic reticulum membrane"/>
    <property type="evidence" value="ECO:0007669"/>
    <property type="project" value="UniProtKB-SubCell"/>
</dbReference>
<evidence type="ECO:0000256" key="4">
    <source>
        <dbReference type="ARBA" id="ARBA00022692"/>
    </source>
</evidence>
<name>K3XG62_SETIT</name>
<reference evidence="12" key="2">
    <citation type="submission" date="2018-08" db="UniProtKB">
        <authorList>
            <consortium name="EnsemblPlants"/>
        </authorList>
    </citation>
    <scope>IDENTIFICATION</scope>
    <source>
        <strain evidence="12">Yugu1</strain>
    </source>
</reference>
<feature type="compositionally biased region" description="Low complexity" evidence="11">
    <location>
        <begin position="1"/>
        <end position="22"/>
    </location>
</feature>
<evidence type="ECO:0000256" key="1">
    <source>
        <dbReference type="ARBA" id="ARBA00004477"/>
    </source>
</evidence>
<dbReference type="Pfam" id="PF10151">
    <property type="entry name" value="TMEM214"/>
    <property type="match status" value="1"/>
</dbReference>
<dbReference type="PANTHER" id="PTHR13448">
    <property type="entry name" value="TRANSMEMBRANE PROTEIN 214"/>
    <property type="match status" value="1"/>
</dbReference>
<evidence type="ECO:0000313" key="13">
    <source>
        <dbReference type="Proteomes" id="UP000004995"/>
    </source>
</evidence>
<dbReference type="EnsemblPlants" id="KQL04231">
    <property type="protein sequence ID" value="KQL04231"/>
    <property type="gene ID" value="SETIT_000790mg"/>
</dbReference>
<evidence type="ECO:0000256" key="11">
    <source>
        <dbReference type="SAM" id="MobiDB-lite"/>
    </source>
</evidence>
<comment type="function">
    <text evidence="10">Critical mediator, in cooperation with CASP4, of endoplasmic reticulum-stress induced apoptosis. Required or the activation of CASP4 following endoplasmic reticulum stress.</text>
</comment>
<accession>K3XG62</accession>
<evidence type="ECO:0000256" key="9">
    <source>
        <dbReference type="ARBA" id="ARBA00023180"/>
    </source>
</evidence>
<comment type="similarity">
    <text evidence="2">Belongs to the TMEM214 family.</text>
</comment>
<sequence length="556" mass="59964">MAMDDVAGASSSSSMAAAGSSDPSHGWQTVSYPKRNRKQAQAPRAAAPDLALQANGGKAGVFDAVEKRSQERHRALQQQLASRAADLDGARIAAATGFAADSDDEDDSDEAAAPRQEGEPKKPKKPKVKKPKVTVAEAAALIDAESLAAHLIEISGSYENQQDIQLMRFADYFGRAFVTVSAAQFPWAKMFKESPVSKMVDIPLCHIPEPVIKTASDWISQRSSDALGDFVLWCIDSIMSELSGPAAGTKGSKKAVQQSPRAQVAIFVVLAMTLRRKPEASQGDLVTGMFCWAHSLFPTLCAKSSGNPQARDLVLQLLERILSVPKARSILLNGAVRKGERLVPPVSFDLFMRATFPVSNARIKATERFEAAYPTVKELALAGPPGSKTVKQASQQLLPLCTKAMQDKNAELTREAVDVFVWCLTQNTESYKQWERIYAENIEASVAVLSKIVIDWKDVSPKLNGEALKATVKNLKAKNDAALETATDAGKQASIKEADKHCKVVLGRLTRGATCLKSSLVVIALAVAAGFMLSPDMDLQSELEKLQAMVSSHLSF</sequence>
<protein>
    <submittedName>
        <fullName evidence="12">Uncharacterized protein</fullName>
    </submittedName>
</protein>
<dbReference type="InterPro" id="IPR019308">
    <property type="entry name" value="TMEM214"/>
</dbReference>
<evidence type="ECO:0000256" key="2">
    <source>
        <dbReference type="ARBA" id="ARBA00007984"/>
    </source>
</evidence>
<dbReference type="Proteomes" id="UP000004995">
    <property type="component" value="Unassembled WGS sequence"/>
</dbReference>
<evidence type="ECO:0000256" key="5">
    <source>
        <dbReference type="ARBA" id="ARBA00022703"/>
    </source>
</evidence>
<dbReference type="Gramene" id="KQL04231">
    <property type="protein sequence ID" value="KQL04231"/>
    <property type="gene ID" value="SETIT_000790mg"/>
</dbReference>
<comment type="subunit">
    <text evidence="3">Constitutively interacts with CASP4; required for the localization of procaspase 4 to the ER.</text>
</comment>
<keyword evidence="8" id="KW-0472">Membrane</keyword>
<feature type="compositionally biased region" description="Acidic residues" evidence="11">
    <location>
        <begin position="101"/>
        <end position="110"/>
    </location>
</feature>
<dbReference type="ExpressionAtlas" id="K3XG62">
    <property type="expression patterns" value="baseline"/>
</dbReference>
<feature type="region of interest" description="Disordered" evidence="11">
    <location>
        <begin position="1"/>
        <end position="83"/>
    </location>
</feature>
<evidence type="ECO:0000313" key="12">
    <source>
        <dbReference type="EnsemblPlants" id="KQL04231"/>
    </source>
</evidence>
<keyword evidence="4" id="KW-0812">Transmembrane</keyword>
<feature type="compositionally biased region" description="Low complexity" evidence="11">
    <location>
        <begin position="39"/>
        <end position="55"/>
    </location>
</feature>
<evidence type="ECO:0000256" key="3">
    <source>
        <dbReference type="ARBA" id="ARBA00011720"/>
    </source>
</evidence>
<keyword evidence="7" id="KW-1133">Transmembrane helix</keyword>
<feature type="region of interest" description="Disordered" evidence="11">
    <location>
        <begin position="97"/>
        <end position="130"/>
    </location>
</feature>
<keyword evidence="13" id="KW-1185">Reference proteome</keyword>
<comment type="subcellular location">
    <subcellularLocation>
        <location evidence="1">Endoplasmic reticulum membrane</location>
        <topology evidence="1">Multi-pass membrane protein</topology>
    </subcellularLocation>
</comment>
<evidence type="ECO:0000256" key="7">
    <source>
        <dbReference type="ARBA" id="ARBA00022989"/>
    </source>
</evidence>
<keyword evidence="5" id="KW-0053">Apoptosis</keyword>
<gene>
    <name evidence="12" type="primary">LOC101761241</name>
</gene>
<keyword evidence="6" id="KW-0256">Endoplasmic reticulum</keyword>
<evidence type="ECO:0000256" key="8">
    <source>
        <dbReference type="ARBA" id="ARBA00023136"/>
    </source>
</evidence>
<dbReference type="PANTHER" id="PTHR13448:SF0">
    <property type="entry name" value="TRANSMEMBRANE PROTEIN 214"/>
    <property type="match status" value="1"/>
</dbReference>